<evidence type="ECO:0000313" key="11">
    <source>
        <dbReference type="EMBL" id="KAH9324654.1"/>
    </source>
</evidence>
<dbReference type="Gene3D" id="3.30.40.10">
    <property type="entry name" value="Zinc/RING finger domain, C3HC4 (zinc finger)"/>
    <property type="match status" value="1"/>
</dbReference>
<name>A0AA38GIQ6_TAXCH</name>
<dbReference type="Pfam" id="PF13639">
    <property type="entry name" value="zf-RING_2"/>
    <property type="match status" value="1"/>
</dbReference>
<dbReference type="EC" id="2.3.2.27" evidence="2"/>
<proteinExistence type="predicted"/>
<dbReference type="InterPro" id="IPR001841">
    <property type="entry name" value="Znf_RING"/>
</dbReference>
<accession>A0AA38GIQ6</accession>
<keyword evidence="4" id="KW-0479">Metal-binding</keyword>
<evidence type="ECO:0000256" key="4">
    <source>
        <dbReference type="ARBA" id="ARBA00022723"/>
    </source>
</evidence>
<sequence>MDSQKAGVLIVTEVEVLFKKYQALPVDIRNALPFSDFIRWEFGILGEHVLKGEVNDLPQKTNNISVNDGEQEAVMAETHIRQPAGPFVAEGNTEPKDEESNVGKSHQDIPNTCEQSMKEEVETFVEDKVTAQNFRDSSVKGCCAHIHRVVQAPKGQGNKKCASACELQEFGSFIIFHITVAHCASHAEEQDSSSSVQGASSSVSAGLLVGASLDTSTPDTYRAPPTPLPYDADVRYVRTVCDGLGARNDRSGPIQTRDSQLTSGNTEGEGEALAAFENLKSAEFKSQMMDSKPSSPGTCQASKLSEMVTLSDEEDTCPTCLEGYDKENPRIITKCDHHFHLACILEWMERSDNCPICGQ</sequence>
<dbReference type="Proteomes" id="UP000824469">
    <property type="component" value="Unassembled WGS sequence"/>
</dbReference>
<evidence type="ECO:0000256" key="9">
    <source>
        <dbReference type="SAM" id="MobiDB-lite"/>
    </source>
</evidence>
<dbReference type="SMART" id="SM00184">
    <property type="entry name" value="RING"/>
    <property type="match status" value="1"/>
</dbReference>
<dbReference type="CDD" id="cd23116">
    <property type="entry name" value="RING-H2_AIRP1-like"/>
    <property type="match status" value="1"/>
</dbReference>
<comment type="catalytic activity">
    <reaction evidence="1">
        <text>S-ubiquitinyl-[E2 ubiquitin-conjugating enzyme]-L-cysteine + [acceptor protein]-L-lysine = [E2 ubiquitin-conjugating enzyme]-L-cysteine + N(6)-ubiquitinyl-[acceptor protein]-L-lysine.</text>
        <dbReference type="EC" id="2.3.2.27"/>
    </reaction>
</comment>
<evidence type="ECO:0000256" key="5">
    <source>
        <dbReference type="ARBA" id="ARBA00022771"/>
    </source>
</evidence>
<feature type="region of interest" description="Disordered" evidence="9">
    <location>
        <begin position="84"/>
        <end position="110"/>
    </location>
</feature>
<feature type="compositionally biased region" description="Basic and acidic residues" evidence="9">
    <location>
        <begin position="93"/>
        <end position="107"/>
    </location>
</feature>
<dbReference type="PANTHER" id="PTHR46463">
    <property type="entry name" value="ZINC FINGER, RING/FYVE/PHD-TYPE"/>
    <property type="match status" value="1"/>
</dbReference>
<feature type="compositionally biased region" description="Polar residues" evidence="9">
    <location>
        <begin position="253"/>
        <end position="266"/>
    </location>
</feature>
<evidence type="ECO:0000256" key="3">
    <source>
        <dbReference type="ARBA" id="ARBA00022679"/>
    </source>
</evidence>
<keyword evidence="6" id="KW-0833">Ubl conjugation pathway</keyword>
<dbReference type="PANTHER" id="PTHR46463:SF89">
    <property type="entry name" value="E3 UBIQUITIN-PROTEIN LIGASE RHB1A-RELATED"/>
    <property type="match status" value="1"/>
</dbReference>
<dbReference type="SUPFAM" id="SSF57850">
    <property type="entry name" value="RING/U-box"/>
    <property type="match status" value="1"/>
</dbReference>
<evidence type="ECO:0000256" key="8">
    <source>
        <dbReference type="PROSITE-ProRule" id="PRU00175"/>
    </source>
</evidence>
<dbReference type="InterPro" id="IPR013083">
    <property type="entry name" value="Znf_RING/FYVE/PHD"/>
</dbReference>
<feature type="domain" description="RING-type" evidence="10">
    <location>
        <begin position="317"/>
        <end position="357"/>
    </location>
</feature>
<evidence type="ECO:0000256" key="7">
    <source>
        <dbReference type="ARBA" id="ARBA00022833"/>
    </source>
</evidence>
<keyword evidence="12" id="KW-1185">Reference proteome</keyword>
<keyword evidence="3" id="KW-0808">Transferase</keyword>
<evidence type="ECO:0000256" key="6">
    <source>
        <dbReference type="ARBA" id="ARBA00022786"/>
    </source>
</evidence>
<comment type="caution">
    <text evidence="11">The sequence shown here is derived from an EMBL/GenBank/DDBJ whole genome shotgun (WGS) entry which is preliminary data.</text>
</comment>
<dbReference type="AlphaFoldDB" id="A0AA38GIQ6"/>
<keyword evidence="5 8" id="KW-0863">Zinc-finger</keyword>
<evidence type="ECO:0000313" key="12">
    <source>
        <dbReference type="Proteomes" id="UP000824469"/>
    </source>
</evidence>
<dbReference type="GO" id="GO:0008270">
    <property type="term" value="F:zinc ion binding"/>
    <property type="evidence" value="ECO:0007669"/>
    <property type="project" value="UniProtKB-KW"/>
</dbReference>
<evidence type="ECO:0000256" key="2">
    <source>
        <dbReference type="ARBA" id="ARBA00012483"/>
    </source>
</evidence>
<gene>
    <name evidence="11" type="ORF">KI387_004832</name>
</gene>
<protein>
    <recommendedName>
        <fullName evidence="2">RING-type E3 ubiquitin transferase</fullName>
        <ecNumber evidence="2">2.3.2.27</ecNumber>
    </recommendedName>
</protein>
<reference evidence="11 12" key="1">
    <citation type="journal article" date="2021" name="Nat. Plants">
        <title>The Taxus genome provides insights into paclitaxel biosynthesis.</title>
        <authorList>
            <person name="Xiong X."/>
            <person name="Gou J."/>
            <person name="Liao Q."/>
            <person name="Li Y."/>
            <person name="Zhou Q."/>
            <person name="Bi G."/>
            <person name="Li C."/>
            <person name="Du R."/>
            <person name="Wang X."/>
            <person name="Sun T."/>
            <person name="Guo L."/>
            <person name="Liang H."/>
            <person name="Lu P."/>
            <person name="Wu Y."/>
            <person name="Zhang Z."/>
            <person name="Ro D.K."/>
            <person name="Shang Y."/>
            <person name="Huang S."/>
            <person name="Yan J."/>
        </authorList>
    </citation>
    <scope>NUCLEOTIDE SEQUENCE [LARGE SCALE GENOMIC DNA]</scope>
    <source>
        <strain evidence="11">Ta-2019</strain>
    </source>
</reference>
<dbReference type="EMBL" id="JAHRHJ020000002">
    <property type="protein sequence ID" value="KAH9324654.1"/>
    <property type="molecule type" value="Genomic_DNA"/>
</dbReference>
<feature type="non-terminal residue" evidence="11">
    <location>
        <position position="1"/>
    </location>
</feature>
<keyword evidence="7" id="KW-0862">Zinc</keyword>
<evidence type="ECO:0000256" key="1">
    <source>
        <dbReference type="ARBA" id="ARBA00000900"/>
    </source>
</evidence>
<dbReference type="PROSITE" id="PS50089">
    <property type="entry name" value="ZF_RING_2"/>
    <property type="match status" value="1"/>
</dbReference>
<evidence type="ECO:0000259" key="10">
    <source>
        <dbReference type="PROSITE" id="PS50089"/>
    </source>
</evidence>
<organism evidence="11 12">
    <name type="scientific">Taxus chinensis</name>
    <name type="common">Chinese yew</name>
    <name type="synonym">Taxus wallichiana var. chinensis</name>
    <dbReference type="NCBI Taxonomy" id="29808"/>
    <lineage>
        <taxon>Eukaryota</taxon>
        <taxon>Viridiplantae</taxon>
        <taxon>Streptophyta</taxon>
        <taxon>Embryophyta</taxon>
        <taxon>Tracheophyta</taxon>
        <taxon>Spermatophyta</taxon>
        <taxon>Pinopsida</taxon>
        <taxon>Pinidae</taxon>
        <taxon>Conifers II</taxon>
        <taxon>Cupressales</taxon>
        <taxon>Taxaceae</taxon>
        <taxon>Taxus</taxon>
    </lineage>
</organism>
<feature type="region of interest" description="Disordered" evidence="9">
    <location>
        <begin position="247"/>
        <end position="266"/>
    </location>
</feature>
<dbReference type="GO" id="GO:0061630">
    <property type="term" value="F:ubiquitin protein ligase activity"/>
    <property type="evidence" value="ECO:0007669"/>
    <property type="project" value="UniProtKB-EC"/>
</dbReference>